<gene>
    <name evidence="1" type="ORF">DERYTH_LOCUS24639</name>
</gene>
<dbReference type="EMBL" id="CAJVPY010042349">
    <property type="protein sequence ID" value="CAG8807278.1"/>
    <property type="molecule type" value="Genomic_DNA"/>
</dbReference>
<dbReference type="Proteomes" id="UP000789405">
    <property type="component" value="Unassembled WGS sequence"/>
</dbReference>
<dbReference type="AlphaFoldDB" id="A0A9N9K3L6"/>
<comment type="caution">
    <text evidence="1">The sequence shown here is derived from an EMBL/GenBank/DDBJ whole genome shotgun (WGS) entry which is preliminary data.</text>
</comment>
<organism evidence="1 2">
    <name type="scientific">Dentiscutata erythropus</name>
    <dbReference type="NCBI Taxonomy" id="1348616"/>
    <lineage>
        <taxon>Eukaryota</taxon>
        <taxon>Fungi</taxon>
        <taxon>Fungi incertae sedis</taxon>
        <taxon>Mucoromycota</taxon>
        <taxon>Glomeromycotina</taxon>
        <taxon>Glomeromycetes</taxon>
        <taxon>Diversisporales</taxon>
        <taxon>Gigasporaceae</taxon>
        <taxon>Dentiscutata</taxon>
    </lineage>
</organism>
<sequence>RITILTRSSSLEVEIDNIVDTPPAYEDAIRETPNASLRITQG</sequence>
<keyword evidence="2" id="KW-1185">Reference proteome</keyword>
<accession>A0A9N9K3L6</accession>
<feature type="non-terminal residue" evidence="1">
    <location>
        <position position="1"/>
    </location>
</feature>
<evidence type="ECO:0000313" key="2">
    <source>
        <dbReference type="Proteomes" id="UP000789405"/>
    </source>
</evidence>
<reference evidence="1" key="1">
    <citation type="submission" date="2021-06" db="EMBL/GenBank/DDBJ databases">
        <authorList>
            <person name="Kallberg Y."/>
            <person name="Tangrot J."/>
            <person name="Rosling A."/>
        </authorList>
    </citation>
    <scope>NUCLEOTIDE SEQUENCE</scope>
    <source>
        <strain evidence="1">MA453B</strain>
    </source>
</reference>
<proteinExistence type="predicted"/>
<evidence type="ECO:0000313" key="1">
    <source>
        <dbReference type="EMBL" id="CAG8807278.1"/>
    </source>
</evidence>
<name>A0A9N9K3L6_9GLOM</name>
<protein>
    <submittedName>
        <fullName evidence="1">10844_t:CDS:1</fullName>
    </submittedName>
</protein>